<evidence type="ECO:0000256" key="3">
    <source>
        <dbReference type="ARBA" id="ARBA00023125"/>
    </source>
</evidence>
<dbReference type="HAMAP" id="MF_00031">
    <property type="entry name" value="DNA_HJ_migration_RuvA"/>
    <property type="match status" value="1"/>
</dbReference>
<dbReference type="GO" id="GO:0048476">
    <property type="term" value="C:Holliday junction resolvase complex"/>
    <property type="evidence" value="ECO:0007669"/>
    <property type="project" value="UniProtKB-UniRule"/>
</dbReference>
<dbReference type="SUPFAM" id="SSF46929">
    <property type="entry name" value="DNA helicase RuvA subunit, C-terminal domain"/>
    <property type="match status" value="1"/>
</dbReference>
<evidence type="ECO:0000259" key="7">
    <source>
        <dbReference type="SMART" id="SM00278"/>
    </source>
</evidence>
<feature type="region of interest" description="Domain III" evidence="6">
    <location>
        <begin position="155"/>
        <end position="200"/>
    </location>
</feature>
<dbReference type="Pfam" id="PF07499">
    <property type="entry name" value="RuvA_C"/>
    <property type="match status" value="1"/>
</dbReference>
<name>A0AAW5JMM5_9FIRM</name>
<dbReference type="GO" id="GO:0000400">
    <property type="term" value="F:four-way junction DNA binding"/>
    <property type="evidence" value="ECO:0007669"/>
    <property type="project" value="UniProtKB-UniRule"/>
</dbReference>
<evidence type="ECO:0000313" key="9">
    <source>
        <dbReference type="Proteomes" id="UP001204562"/>
    </source>
</evidence>
<dbReference type="GO" id="GO:0009378">
    <property type="term" value="F:four-way junction helicase activity"/>
    <property type="evidence" value="ECO:0007669"/>
    <property type="project" value="InterPro"/>
</dbReference>
<dbReference type="InterPro" id="IPR011114">
    <property type="entry name" value="RuvA_C"/>
</dbReference>
<dbReference type="GO" id="GO:0009379">
    <property type="term" value="C:Holliday junction helicase complex"/>
    <property type="evidence" value="ECO:0007669"/>
    <property type="project" value="InterPro"/>
</dbReference>
<dbReference type="Pfam" id="PF14520">
    <property type="entry name" value="HHH_5"/>
    <property type="match status" value="1"/>
</dbReference>
<keyword evidence="1 6" id="KW-0963">Cytoplasm</keyword>
<comment type="domain">
    <text evidence="6">Has three domains with a flexible linker between the domains II and III and assumes an 'L' shape. Domain III is highly mobile and contacts RuvB.</text>
</comment>
<feature type="domain" description="Helix-hairpin-helix DNA-binding motif class 1" evidence="7">
    <location>
        <begin position="107"/>
        <end position="126"/>
    </location>
</feature>
<keyword evidence="2 6" id="KW-0227">DNA damage</keyword>
<evidence type="ECO:0000256" key="5">
    <source>
        <dbReference type="ARBA" id="ARBA00023204"/>
    </source>
</evidence>
<dbReference type="SUPFAM" id="SSF47781">
    <property type="entry name" value="RuvA domain 2-like"/>
    <property type="match status" value="1"/>
</dbReference>
<evidence type="ECO:0000256" key="4">
    <source>
        <dbReference type="ARBA" id="ARBA00023172"/>
    </source>
</evidence>
<dbReference type="InterPro" id="IPR036267">
    <property type="entry name" value="RuvA_C_sf"/>
</dbReference>
<dbReference type="GO" id="GO:0005737">
    <property type="term" value="C:cytoplasm"/>
    <property type="evidence" value="ECO:0007669"/>
    <property type="project" value="UniProtKB-SubCell"/>
</dbReference>
<dbReference type="InterPro" id="IPR012340">
    <property type="entry name" value="NA-bd_OB-fold"/>
</dbReference>
<dbReference type="InterPro" id="IPR000085">
    <property type="entry name" value="RuvA"/>
</dbReference>
<gene>
    <name evidence="6 8" type="primary">ruvA</name>
    <name evidence="8" type="ORF">NE579_12880</name>
</gene>
<proteinExistence type="inferred from homology"/>
<dbReference type="GO" id="GO:0006281">
    <property type="term" value="P:DNA repair"/>
    <property type="evidence" value="ECO:0007669"/>
    <property type="project" value="UniProtKB-UniRule"/>
</dbReference>
<dbReference type="GO" id="GO:0005524">
    <property type="term" value="F:ATP binding"/>
    <property type="evidence" value="ECO:0007669"/>
    <property type="project" value="InterPro"/>
</dbReference>
<dbReference type="Pfam" id="PF01330">
    <property type="entry name" value="RuvA_N"/>
    <property type="match status" value="1"/>
</dbReference>
<keyword evidence="4 6" id="KW-0233">DNA recombination</keyword>
<dbReference type="InterPro" id="IPR013849">
    <property type="entry name" value="DNA_helicase_Holl-junc_RuvA_I"/>
</dbReference>
<accession>A0AAW5JMM5</accession>
<comment type="caution">
    <text evidence="8">The sequence shown here is derived from an EMBL/GenBank/DDBJ whole genome shotgun (WGS) entry which is preliminary data.</text>
</comment>
<evidence type="ECO:0000256" key="6">
    <source>
        <dbReference type="HAMAP-Rule" id="MF_00031"/>
    </source>
</evidence>
<dbReference type="NCBIfam" id="TIGR00084">
    <property type="entry name" value="ruvA"/>
    <property type="match status" value="1"/>
</dbReference>
<dbReference type="Proteomes" id="UP001204562">
    <property type="component" value="Unassembled WGS sequence"/>
</dbReference>
<comment type="caution">
    <text evidence="6">Lacks conserved residue(s) required for the propagation of feature annotation.</text>
</comment>
<comment type="subunit">
    <text evidence="6">Homotetramer. Forms an RuvA(8)-RuvB(12)-Holliday junction (HJ) complex. HJ DNA is sandwiched between 2 RuvA tetramers; dsDNA enters through RuvA and exits via RuvB. An RuvB hexamer assembles on each DNA strand where it exits the tetramer. Each RuvB hexamer is contacted by two RuvA subunits (via domain III) on 2 adjacent RuvB subunits; this complex drives branch migration. In the full resolvosome a probable DNA-RuvA(4)-RuvB(12)-RuvC(2) complex forms which resolves the HJ.</text>
</comment>
<comment type="subcellular location">
    <subcellularLocation>
        <location evidence="6">Cytoplasm</location>
    </subcellularLocation>
</comment>
<dbReference type="SMART" id="SM00278">
    <property type="entry name" value="HhH1"/>
    <property type="match status" value="2"/>
</dbReference>
<comment type="similarity">
    <text evidence="6">Belongs to the RuvA family.</text>
</comment>
<dbReference type="CDD" id="cd14332">
    <property type="entry name" value="UBA_RuvA_C"/>
    <property type="match status" value="1"/>
</dbReference>
<dbReference type="EMBL" id="JANFYS010000029">
    <property type="protein sequence ID" value="MCQ4771336.1"/>
    <property type="molecule type" value="Genomic_DNA"/>
</dbReference>
<evidence type="ECO:0000256" key="1">
    <source>
        <dbReference type="ARBA" id="ARBA00022490"/>
    </source>
</evidence>
<comment type="function">
    <text evidence="6">The RuvA-RuvB-RuvC complex processes Holliday junction (HJ) DNA during genetic recombination and DNA repair, while the RuvA-RuvB complex plays an important role in the rescue of blocked DNA replication forks via replication fork reversal (RFR). RuvA specifically binds to HJ cruciform DNA, conferring on it an open structure. The RuvB hexamer acts as an ATP-dependent pump, pulling dsDNA into and through the RuvAB complex. HJ branch migration allows RuvC to scan DNA until it finds its consensus sequence, where it cleaves and resolves the cruciform DNA.</text>
</comment>
<feature type="domain" description="Helix-hairpin-helix DNA-binding motif class 1" evidence="7">
    <location>
        <begin position="72"/>
        <end position="91"/>
    </location>
</feature>
<evidence type="ECO:0000256" key="2">
    <source>
        <dbReference type="ARBA" id="ARBA00022763"/>
    </source>
</evidence>
<dbReference type="InterPro" id="IPR003583">
    <property type="entry name" value="Hlx-hairpin-Hlx_DNA-bd_motif"/>
</dbReference>
<keyword evidence="5 6" id="KW-0234">DNA repair</keyword>
<evidence type="ECO:0000313" key="8">
    <source>
        <dbReference type="EMBL" id="MCQ4771336.1"/>
    </source>
</evidence>
<protein>
    <recommendedName>
        <fullName evidence="6">Holliday junction branch migration complex subunit RuvA</fullName>
    </recommendedName>
</protein>
<dbReference type="GO" id="GO:0006310">
    <property type="term" value="P:DNA recombination"/>
    <property type="evidence" value="ECO:0007669"/>
    <property type="project" value="UniProtKB-UniRule"/>
</dbReference>
<sequence length="200" mass="21301">MFYYLKGTVAHMAPYLAVVDCGGVGYACRTTHNTLARLKVGESAKLYTHLYVREEIFELYGFATEEEKNCFLELIGVSGVGPKAALSILSSTSPEGLAMSIITGDEKALTVAPGIGKKIAQRIILELKDKLAKGQMTAGGEPYGGTGVTIIPENKSTEAAAALAVLGYSTQEVSVALKGIDVENLKLEDVIKQALKKMVK</sequence>
<dbReference type="Gene3D" id="1.10.150.20">
    <property type="entry name" value="5' to 3' exonuclease, C-terminal subdomain"/>
    <property type="match status" value="1"/>
</dbReference>
<reference evidence="8" key="1">
    <citation type="submission" date="2022-06" db="EMBL/GenBank/DDBJ databases">
        <title>Isolation of gut microbiota from human fecal samples.</title>
        <authorList>
            <person name="Pamer E.G."/>
            <person name="Barat B."/>
            <person name="Waligurski E."/>
            <person name="Medina S."/>
            <person name="Paddock L."/>
            <person name="Mostad J."/>
        </authorList>
    </citation>
    <scope>NUCLEOTIDE SEQUENCE</scope>
    <source>
        <strain evidence="8">DFI.9.91</strain>
    </source>
</reference>
<dbReference type="Gene3D" id="2.40.50.140">
    <property type="entry name" value="Nucleic acid-binding proteins"/>
    <property type="match status" value="1"/>
</dbReference>
<organism evidence="8 9">
    <name type="scientific">Intestinimonas massiliensis</name>
    <name type="common">ex Afouda et al. 2020</name>
    <dbReference type="NCBI Taxonomy" id="1673721"/>
    <lineage>
        <taxon>Bacteria</taxon>
        <taxon>Bacillati</taxon>
        <taxon>Bacillota</taxon>
        <taxon>Clostridia</taxon>
        <taxon>Eubacteriales</taxon>
        <taxon>Intestinimonas</taxon>
    </lineage>
</organism>
<dbReference type="Gene3D" id="1.10.8.10">
    <property type="entry name" value="DNA helicase RuvA subunit, C-terminal domain"/>
    <property type="match status" value="1"/>
</dbReference>
<keyword evidence="3 6" id="KW-0238">DNA-binding</keyword>
<dbReference type="AlphaFoldDB" id="A0AAW5JMM5"/>
<dbReference type="RefSeq" id="WP_050618404.1">
    <property type="nucleotide sequence ID" value="NZ_JANFYS010000029.1"/>
</dbReference>
<dbReference type="SUPFAM" id="SSF50249">
    <property type="entry name" value="Nucleic acid-binding proteins"/>
    <property type="match status" value="1"/>
</dbReference>
<dbReference type="InterPro" id="IPR010994">
    <property type="entry name" value="RuvA_2-like"/>
</dbReference>